<dbReference type="AlphaFoldDB" id="A0A9Q8LFW3"/>
<reference evidence="1" key="2">
    <citation type="journal article" date="2022" name="Microb. Genom.">
        <title>A chromosome-scale genome assembly of the tomato pathogen Cladosporium fulvum reveals a compartmentalized genome architecture and the presence of a dispensable chromosome.</title>
        <authorList>
            <person name="Zaccaron A.Z."/>
            <person name="Chen L.H."/>
            <person name="Samaras A."/>
            <person name="Stergiopoulos I."/>
        </authorList>
    </citation>
    <scope>NUCLEOTIDE SEQUENCE</scope>
    <source>
        <strain evidence="1">Race5_Kim</strain>
    </source>
</reference>
<name>A0A9Q8LFW3_PASFU</name>
<dbReference type="KEGG" id="ffu:CLAFUR5_05304"/>
<keyword evidence="2" id="KW-1185">Reference proteome</keyword>
<accession>A0A9Q8LFW3</accession>
<dbReference type="GeneID" id="71985182"/>
<protein>
    <submittedName>
        <fullName evidence="1">Uncharacterized protein</fullName>
    </submittedName>
</protein>
<evidence type="ECO:0000313" key="2">
    <source>
        <dbReference type="Proteomes" id="UP000756132"/>
    </source>
</evidence>
<dbReference type="RefSeq" id="XP_047761096.1">
    <property type="nucleotide sequence ID" value="XM_047904452.1"/>
</dbReference>
<gene>
    <name evidence="1" type="ORF">CLAFUR5_05304</name>
</gene>
<dbReference type="Proteomes" id="UP000756132">
    <property type="component" value="Chromosome 4"/>
</dbReference>
<evidence type="ECO:0000313" key="1">
    <source>
        <dbReference type="EMBL" id="UJO16730.1"/>
    </source>
</evidence>
<sequence>MRTRSQGGVPRTVDVVQLARDQRGLDRLEGWVEGYSAGFTPQWWAQTPVGYGTVAKQAHVRHELLSRLDATGDRTIPAEIIITIFEYLGMALEDRMHGTYPKYHITFDDMNDLIEDVFSHFPSARLRRTAFEAFRKVMVFVRNDHCEEDVIDGIDAKAITTHFDDQLRNVVNLHFPVYLRYIPDVIDDPDREGITLQELLARPRNDREEALKLQHKMRHLRTVLVDIREFAHIGSTEDATSWFEDTRDEVKRLVEGEYAPMLTAFVAGLHALAGAGIKVHLQVSMYNGWEKTLSAVQLREEISVQETCKALLKPIEDGVQQTRERHAYEDAEQDRCMSD</sequence>
<dbReference type="OMA" id="NDHCEED"/>
<organism evidence="1 2">
    <name type="scientific">Passalora fulva</name>
    <name type="common">Tomato leaf mold</name>
    <name type="synonym">Cladosporium fulvum</name>
    <dbReference type="NCBI Taxonomy" id="5499"/>
    <lineage>
        <taxon>Eukaryota</taxon>
        <taxon>Fungi</taxon>
        <taxon>Dikarya</taxon>
        <taxon>Ascomycota</taxon>
        <taxon>Pezizomycotina</taxon>
        <taxon>Dothideomycetes</taxon>
        <taxon>Dothideomycetidae</taxon>
        <taxon>Mycosphaerellales</taxon>
        <taxon>Mycosphaerellaceae</taxon>
        <taxon>Fulvia</taxon>
    </lineage>
</organism>
<reference evidence="1" key="1">
    <citation type="submission" date="2021-12" db="EMBL/GenBank/DDBJ databases">
        <authorList>
            <person name="Zaccaron A."/>
            <person name="Stergiopoulos I."/>
        </authorList>
    </citation>
    <scope>NUCLEOTIDE SEQUENCE</scope>
    <source>
        <strain evidence="1">Race5_Kim</strain>
    </source>
</reference>
<dbReference type="EMBL" id="CP090166">
    <property type="protein sequence ID" value="UJO16730.1"/>
    <property type="molecule type" value="Genomic_DNA"/>
</dbReference>
<proteinExistence type="predicted"/>
<dbReference type="OrthoDB" id="10482227at2759"/>